<evidence type="ECO:0000313" key="3">
    <source>
        <dbReference type="WBParaSite" id="EVEC_0001295401-mRNA-1"/>
    </source>
</evidence>
<dbReference type="AlphaFoldDB" id="A0A0N4VPM5"/>
<dbReference type="Proteomes" id="UP000274131">
    <property type="component" value="Unassembled WGS sequence"/>
</dbReference>
<organism evidence="3">
    <name type="scientific">Enterobius vermicularis</name>
    <name type="common">Human pinworm</name>
    <dbReference type="NCBI Taxonomy" id="51028"/>
    <lineage>
        <taxon>Eukaryota</taxon>
        <taxon>Metazoa</taxon>
        <taxon>Ecdysozoa</taxon>
        <taxon>Nematoda</taxon>
        <taxon>Chromadorea</taxon>
        <taxon>Rhabditida</taxon>
        <taxon>Spirurina</taxon>
        <taxon>Oxyuridomorpha</taxon>
        <taxon>Oxyuroidea</taxon>
        <taxon>Oxyuridae</taxon>
        <taxon>Enterobius</taxon>
    </lineage>
</organism>
<name>A0A0N4VPM5_ENTVE</name>
<keyword evidence="2" id="KW-1185">Reference proteome</keyword>
<sequence>MVVVIDPAFEALFASEFRFPGQENELGVPGRGHGQGGNDDDDLYRLAAGFWFSVLASLFSFVSDSFIFGTLAIILDESCSVLKEMTERNEIIVVEKLCFVFLHFGANLFLKPRAFGVEILGIISSLLRKDVWEFCSTNFYDSETAESVRSVCDLQKIWSGFGCGECSSEEEADFSGF</sequence>
<accession>A0A0N4VPM5</accession>
<proteinExistence type="predicted"/>
<protein>
    <submittedName>
        <fullName evidence="1 3">Uncharacterized protein</fullName>
    </submittedName>
</protein>
<dbReference type="WBParaSite" id="EVEC_0001295401-mRNA-1">
    <property type="protein sequence ID" value="EVEC_0001295401-mRNA-1"/>
    <property type="gene ID" value="EVEC_0001295401"/>
</dbReference>
<reference evidence="3" key="1">
    <citation type="submission" date="2017-02" db="UniProtKB">
        <authorList>
            <consortium name="WormBaseParasite"/>
        </authorList>
    </citation>
    <scope>IDENTIFICATION</scope>
</reference>
<evidence type="ECO:0000313" key="1">
    <source>
        <dbReference type="EMBL" id="VDD97370.1"/>
    </source>
</evidence>
<evidence type="ECO:0000313" key="2">
    <source>
        <dbReference type="Proteomes" id="UP000274131"/>
    </source>
</evidence>
<dbReference type="EMBL" id="UXUI01013511">
    <property type="protein sequence ID" value="VDD97370.1"/>
    <property type="molecule type" value="Genomic_DNA"/>
</dbReference>
<reference evidence="1 2" key="2">
    <citation type="submission" date="2018-10" db="EMBL/GenBank/DDBJ databases">
        <authorList>
            <consortium name="Pathogen Informatics"/>
        </authorList>
    </citation>
    <scope>NUCLEOTIDE SEQUENCE [LARGE SCALE GENOMIC DNA]</scope>
</reference>
<gene>
    <name evidence="1" type="ORF">EVEC_LOCUS12121</name>
</gene>